<feature type="region of interest" description="Disordered" evidence="5">
    <location>
        <begin position="1019"/>
        <end position="1201"/>
    </location>
</feature>
<feature type="compositionally biased region" description="Low complexity" evidence="5">
    <location>
        <begin position="858"/>
        <end position="877"/>
    </location>
</feature>
<feature type="region of interest" description="Disordered" evidence="5">
    <location>
        <begin position="856"/>
        <end position="908"/>
    </location>
</feature>
<feature type="domain" description="PDZ" evidence="6">
    <location>
        <begin position="1856"/>
        <end position="1932"/>
    </location>
</feature>
<feature type="domain" description="PDZ" evidence="6">
    <location>
        <begin position="580"/>
        <end position="651"/>
    </location>
</feature>
<dbReference type="CDD" id="cd06673">
    <property type="entry name" value="PDZ10_MUPP1-PDZ8_PATJ-like"/>
    <property type="match status" value="1"/>
</dbReference>
<dbReference type="CDD" id="cd06670">
    <property type="entry name" value="PDZ6_MUPP1-like"/>
    <property type="match status" value="1"/>
</dbReference>
<evidence type="ECO:0000256" key="1">
    <source>
        <dbReference type="ARBA" id="ARBA00004370"/>
    </source>
</evidence>
<feature type="compositionally biased region" description="Basic and acidic residues" evidence="5">
    <location>
        <begin position="708"/>
        <end position="721"/>
    </location>
</feature>
<dbReference type="PANTHER" id="PTHR19964:SF92">
    <property type="entry name" value="PATJ HOMOLOG"/>
    <property type="match status" value="1"/>
</dbReference>
<dbReference type="CDD" id="cd06669">
    <property type="entry name" value="PDZ5_MUPP1-like"/>
    <property type="match status" value="1"/>
</dbReference>
<keyword evidence="3" id="KW-0677">Repeat</keyword>
<dbReference type="SUPFAM" id="SSF50156">
    <property type="entry name" value="PDZ domain-like"/>
    <property type="match status" value="10"/>
</dbReference>
<dbReference type="FunFam" id="2.30.42.10:FF:000070">
    <property type="entry name" value="Multiple PDZ domain protein"/>
    <property type="match status" value="1"/>
</dbReference>
<evidence type="ECO:0000313" key="8">
    <source>
        <dbReference type="WBParaSite" id="PSAMB.scaffold43size100268.g1227.t1"/>
    </source>
</evidence>
<evidence type="ECO:0000256" key="4">
    <source>
        <dbReference type="ARBA" id="ARBA00023136"/>
    </source>
</evidence>
<feature type="domain" description="PDZ" evidence="6">
    <location>
        <begin position="352"/>
        <end position="427"/>
    </location>
</feature>
<feature type="compositionally biased region" description="Low complexity" evidence="5">
    <location>
        <begin position="791"/>
        <end position="804"/>
    </location>
</feature>
<feature type="compositionally biased region" description="Pro residues" evidence="5">
    <location>
        <begin position="1058"/>
        <end position="1067"/>
    </location>
</feature>
<feature type="compositionally biased region" description="Low complexity" evidence="5">
    <location>
        <begin position="1019"/>
        <end position="1035"/>
    </location>
</feature>
<reference evidence="8" key="1">
    <citation type="submission" date="2022-11" db="UniProtKB">
        <authorList>
            <consortium name="WormBaseParasite"/>
        </authorList>
    </citation>
    <scope>IDENTIFICATION</scope>
</reference>
<feature type="domain" description="PDZ" evidence="6">
    <location>
        <begin position="1517"/>
        <end position="1600"/>
    </location>
</feature>
<feature type="region of interest" description="Disordered" evidence="5">
    <location>
        <begin position="1744"/>
        <end position="1814"/>
    </location>
</feature>
<dbReference type="SMART" id="SM00228">
    <property type="entry name" value="PDZ"/>
    <property type="match status" value="10"/>
</dbReference>
<feature type="domain" description="PDZ" evidence="6">
    <location>
        <begin position="179"/>
        <end position="269"/>
    </location>
</feature>
<accession>A0A914WK21</accession>
<feature type="domain" description="PDZ" evidence="6">
    <location>
        <begin position="1223"/>
        <end position="1294"/>
    </location>
</feature>
<feature type="region of interest" description="Disordered" evidence="5">
    <location>
        <begin position="1318"/>
        <end position="1352"/>
    </location>
</feature>
<feature type="compositionally biased region" description="Basic and acidic residues" evidence="5">
    <location>
        <begin position="1136"/>
        <end position="1148"/>
    </location>
</feature>
<keyword evidence="4" id="KW-0472">Membrane</keyword>
<feature type="region of interest" description="Disordered" evidence="5">
    <location>
        <begin position="475"/>
        <end position="497"/>
    </location>
</feature>
<comment type="subcellular location">
    <subcellularLocation>
        <location evidence="1">Membrane</location>
    </subcellularLocation>
</comment>
<dbReference type="GO" id="GO:0016020">
    <property type="term" value="C:membrane"/>
    <property type="evidence" value="ECO:0007669"/>
    <property type="project" value="UniProtKB-SubCell"/>
</dbReference>
<dbReference type="FunFam" id="2.30.42.10:FF:000038">
    <property type="entry name" value="Multiple PDZ domain protein isoform X1"/>
    <property type="match status" value="1"/>
</dbReference>
<feature type="region of interest" description="Disordered" evidence="5">
    <location>
        <begin position="1704"/>
        <end position="1732"/>
    </location>
</feature>
<dbReference type="WBParaSite" id="PSAMB.scaffold43size100268.g1227.t1">
    <property type="protein sequence ID" value="PSAMB.scaffold43size100268.g1227.t1"/>
    <property type="gene ID" value="PSAMB.scaffold43size100268.g1227"/>
</dbReference>
<keyword evidence="7" id="KW-1185">Reference proteome</keyword>
<name>A0A914WK21_9BILA</name>
<feature type="domain" description="PDZ" evidence="6">
    <location>
        <begin position="914"/>
        <end position="1010"/>
    </location>
</feature>
<feature type="domain" description="PDZ" evidence="6">
    <location>
        <begin position="1364"/>
        <end position="1449"/>
    </location>
</feature>
<evidence type="ECO:0000256" key="5">
    <source>
        <dbReference type="SAM" id="MobiDB-lite"/>
    </source>
</evidence>
<evidence type="ECO:0000259" key="6">
    <source>
        <dbReference type="PROSITE" id="PS50106"/>
    </source>
</evidence>
<feature type="compositionally biased region" description="Polar residues" evidence="5">
    <location>
        <begin position="1718"/>
        <end position="1732"/>
    </location>
</feature>
<organism evidence="7 8">
    <name type="scientific">Plectus sambesii</name>
    <dbReference type="NCBI Taxonomy" id="2011161"/>
    <lineage>
        <taxon>Eukaryota</taxon>
        <taxon>Metazoa</taxon>
        <taxon>Ecdysozoa</taxon>
        <taxon>Nematoda</taxon>
        <taxon>Chromadorea</taxon>
        <taxon>Plectida</taxon>
        <taxon>Plectina</taxon>
        <taxon>Plectoidea</taxon>
        <taxon>Plectidae</taxon>
        <taxon>Plectus</taxon>
    </lineage>
</organism>
<feature type="domain" description="PDZ" evidence="6">
    <location>
        <begin position="39"/>
        <end position="99"/>
    </location>
</feature>
<feature type="compositionally biased region" description="Low complexity" evidence="5">
    <location>
        <begin position="1149"/>
        <end position="1162"/>
    </location>
</feature>
<feature type="compositionally biased region" description="Low complexity" evidence="5">
    <location>
        <begin position="1462"/>
        <end position="1472"/>
    </location>
</feature>
<dbReference type="InterPro" id="IPR051342">
    <property type="entry name" value="PDZ_scaffold"/>
</dbReference>
<feature type="region of interest" description="Disordered" evidence="5">
    <location>
        <begin position="708"/>
        <end position="751"/>
    </location>
</feature>
<dbReference type="Proteomes" id="UP000887566">
    <property type="component" value="Unplaced"/>
</dbReference>
<evidence type="ECO:0000313" key="7">
    <source>
        <dbReference type="Proteomes" id="UP000887566"/>
    </source>
</evidence>
<dbReference type="CDD" id="cd06671">
    <property type="entry name" value="PDZ7_MUPP1-PD6_PATJ-like"/>
    <property type="match status" value="1"/>
</dbReference>
<keyword evidence="2" id="KW-0597">Phosphoprotein</keyword>
<feature type="compositionally biased region" description="Basic and acidic residues" evidence="5">
    <location>
        <begin position="1173"/>
        <end position="1184"/>
    </location>
</feature>
<dbReference type="Gene3D" id="2.30.42.10">
    <property type="match status" value="10"/>
</dbReference>
<dbReference type="CDD" id="cd06674">
    <property type="entry name" value="PDZ11_MUPP1-PDZ9_PATJ-like"/>
    <property type="match status" value="1"/>
</dbReference>
<feature type="compositionally biased region" description="Polar residues" evidence="5">
    <location>
        <begin position="729"/>
        <end position="751"/>
    </location>
</feature>
<dbReference type="PANTHER" id="PTHR19964">
    <property type="entry name" value="MULTIPLE PDZ DOMAIN PROTEIN"/>
    <property type="match status" value="1"/>
</dbReference>
<feature type="region of interest" description="Disordered" evidence="5">
    <location>
        <begin position="791"/>
        <end position="833"/>
    </location>
</feature>
<evidence type="ECO:0000256" key="2">
    <source>
        <dbReference type="ARBA" id="ARBA00022553"/>
    </source>
</evidence>
<feature type="compositionally biased region" description="Basic and acidic residues" evidence="5">
    <location>
        <begin position="1748"/>
        <end position="1763"/>
    </location>
</feature>
<dbReference type="InterPro" id="IPR036034">
    <property type="entry name" value="PDZ_sf"/>
</dbReference>
<dbReference type="InterPro" id="IPR001478">
    <property type="entry name" value="PDZ"/>
</dbReference>
<evidence type="ECO:0000256" key="3">
    <source>
        <dbReference type="ARBA" id="ARBA00022737"/>
    </source>
</evidence>
<dbReference type="PROSITE" id="PS50106">
    <property type="entry name" value="PDZ"/>
    <property type="match status" value="10"/>
</dbReference>
<protein>
    <submittedName>
        <fullName evidence="8">PDZ domain-containing protein</fullName>
    </submittedName>
</protein>
<dbReference type="Pfam" id="PF00595">
    <property type="entry name" value="PDZ"/>
    <property type="match status" value="10"/>
</dbReference>
<feature type="compositionally biased region" description="Basic and acidic residues" evidence="5">
    <location>
        <begin position="1043"/>
        <end position="1057"/>
    </location>
</feature>
<sequence length="1936" mass="205221">MNAVHTASNIERPIGRVAASGRVLTNPSLTSLLFSAEIAGVFVKSLVAGSSAEHTGRICVHDLILEVNGRSLEGLSHAESVRALVESGTHVRLELIRFTEGSPQALCLAMLREQETETQVIDVQIPTYSAASSSNVASDSTAASIAEKPAAAAAAATAVAADVRERWRRRLGSDMDVITVELVADDSDDRLGVSLQGTVDVVDGTELCPHHYIDSIRPHGPAASSGRLKSGDELLQVNNVRLLGESHVTVRQALSKAAAGRTLLLTVARPSQAPPPANVYMPRPTAGTPFQSSYCPVLSAAGDDRLVKAKSEVSLAAPLETNDVLAAVARRLRSRSLQPLTGLAIWSSKPLIVQLEKTTKGLGFSVLDYQDPLHPNETVIVVRSLVPGGVAQQDGRIVPGDRLLFINAVDLSNASLAQAVAALKSAPLGVVHLGIAKPIPFEATAAGYSPPIISRSERVLAKGFSPRMNRRLIEPAFDLSDSESPRPSRRSGGAGGLVGEARRRLYPQAYYPLTTSGGETPSSSGWHPSVGSSAINGSYLSMISWSPASSRSLSPAGSPSQLRGSWAYDVVYLPSTLERSIMLQKGANQLGINLDATVDKGINGCVVKSISRSGAVGRDGRVKVGDLIVKVNTETLRGVTNSQARAILKRTNLIGTQCNITYIAAADAQQWREKVAKEPPVADYSNHGVSRLSPKIFPKFYRSPYLDRKDNGAPADNDYRTEAAVSPPNLRQQSSADSDAPTTSHVLTDRSCPSNLINGLAEIIVADDVVQAAIHDAFLEVIVSERIPDWTAGASAPSTSAAATTERRRSNRISPEKGSPPRTHDDDDDDDSDDMALNIEAEVLVDQQLAAASTSDEQAAGVSKKSAVVQKSSGSSGKTDKLSRNSSSGSESVHAGGSQHGASTRSKFWGEPRTVELIREPHRSFGISIVGGRVEVSHKGGLPGTGNTVSGIFIKSVLPNSPAGRSGQMNMGDRVISVNAVDLREATHEQAVEVIKNAKNPVRFVVQSLHSFSPHQMISSCSTSAASSPSGTPVSKTFPSPAYRDHSSAADKGDVPDRPSPSTPPPADDTVELDRRPSSSRKSELNDVRVESLIESAVHETVEATVEHEPTGDGDGRQSITLPPDESTPEAQSPMHHNDTEPNAEPRRASVQQQQQERSVAEQGEETAAAKMTQRERDRRKIERNSAATLPRTDDDPETEDDFFYTSKKIQNKYGELKGELIQIKLDRPTSGLGLSLAGNRDRDKLSVFVVGIRDDSPLLSASRPIRVGDELLEINGKVLFGLSHLNASSKIRECTDSKIRLVVLRRPEALDEMAVRPPEAALSRSQTEPAVHREKNASPVSPTATDHASARRQLSVELGEPRQVRVRKGSAGFGITIAEATTAGSTGGILLVTNVSPDAPVAEERSLKVGDQVLSVNGRSVQELSSSQVADMMQNVAQNELLLTVAARPVVTLPASPAPASPAAMTSSLDADASRSDRSSASPSLTTTGNEVVRKKSNASFGGLDKVGVEPGKETLIEIDKDGKGLGLSIVGGSDTVLGTVVIHEVYPDGAAAVDGRLKPGDQVLEVNGQSLRGVSHELAITALRKTPAKVRLLVYRDINLQLSLLDPTQIYNIFEIELFKKPGRGLGLSIVGRKNEPGVYLSEVVKGGAAEADNRLMQGDQILAVNGQDVTSSMQEDVAAMLKVCMGRVLLKVGRWKLSDGATAPAPSTVLEPGSPSRQSHSASPVNSTASEIVVKTQAVVLSPDSIKEEPTSPVAVEREPPPPPSAPSRPGQISGAVPQVTVETEEAPPVPHSELSPVTEEPSSGDQKSLLGNEDEGAAISAPSSPAKSDRSDVEDRVTMLADLVEEGCESLMIELNKAADQQLGMGIGKRSRGILITSLQPGSTAAEKLKVGDRIMAVNGQAVTDQVSAVTFVKASPLRLFLQIARLIDDSK</sequence>
<feature type="region of interest" description="Disordered" evidence="5">
    <location>
        <begin position="1456"/>
        <end position="1493"/>
    </location>
</feature>
<dbReference type="CDD" id="cd00136">
    <property type="entry name" value="PDZ_canonical"/>
    <property type="match status" value="2"/>
</dbReference>
<feature type="compositionally biased region" description="Basic and acidic residues" evidence="5">
    <location>
        <begin position="1072"/>
        <end position="1116"/>
    </location>
</feature>
<proteinExistence type="predicted"/>
<feature type="domain" description="PDZ" evidence="6">
    <location>
        <begin position="1617"/>
        <end position="1699"/>
    </location>
</feature>